<evidence type="ECO:0000313" key="3">
    <source>
        <dbReference type="Proteomes" id="UP000836841"/>
    </source>
</evidence>
<evidence type="ECO:0000313" key="2">
    <source>
        <dbReference type="EMBL" id="CAH2079572.1"/>
    </source>
</evidence>
<dbReference type="AlphaFoldDB" id="A0AAU9T9Z1"/>
<protein>
    <submittedName>
        <fullName evidence="2">Uncharacterized protein</fullName>
    </submittedName>
</protein>
<feature type="compositionally biased region" description="Acidic residues" evidence="1">
    <location>
        <begin position="82"/>
        <end position="93"/>
    </location>
</feature>
<dbReference type="EMBL" id="OU466863">
    <property type="protein sequence ID" value="CAH2079572.1"/>
    <property type="molecule type" value="Genomic_DNA"/>
</dbReference>
<feature type="region of interest" description="Disordered" evidence="1">
    <location>
        <begin position="76"/>
        <end position="328"/>
    </location>
</feature>
<sequence length="564" mass="62152">MDSIEAPSFSLGFDLDAPSDPNSGLIGDDELEPEITVADSDLELDAGSSSPVLKRLRRGINDHTKCSAKDNTNELLGFNVDRDDDDDIEEFSSPEDAPASTRSHFSSCSSRASLRGSGVFTNQPSSISRGKRKRLDHVPPSTGSGITSVEPLFQSSTRSPLRRFQLLDSDSEDEHPSTRSSGLSRATKTNDSSSKRKEPGSMPCTGDLLKDFPPVTISKTQTPAQRRFQLLDSDPEDDHPSSSRGLSRVTKTNDSSSKRNEPESMPCTGDIWNEFSPAVSNTQTPALKRFQLLASDSEDDHPSTSGRDVSRVTQPKDQPSVASKPKRKESEDLWKYFSPVAVSKIQTPALDDVCQDYFSSMKTSTSSSTAQKQSSDVASSSNSGLFQQTGQFLDLSQPSPPSHRFFLHSDPRIQSLARKRLPYFFPLGIFNDRESRREECRIDYMWGIDICLQCHCRNQFGSKESSKTIDSSSKSCRRGQPKSKGQESTKARSAVPRDVGKIRVSANSGSAGHWFTSSEGRKVYISKSGQEFSGQSAYRCFKKETGGGFKKSKKKRQPKKKAKN</sequence>
<feature type="compositionally biased region" description="Polar residues" evidence="1">
    <location>
        <begin position="303"/>
        <end position="321"/>
    </location>
</feature>
<feature type="compositionally biased region" description="Basic residues" evidence="1">
    <location>
        <begin position="550"/>
        <end position="564"/>
    </location>
</feature>
<feature type="region of interest" description="Disordered" evidence="1">
    <location>
        <begin position="462"/>
        <end position="515"/>
    </location>
</feature>
<name>A0AAU9T9Z1_THLAR</name>
<feature type="region of interest" description="Disordered" evidence="1">
    <location>
        <begin position="1"/>
        <end position="29"/>
    </location>
</feature>
<feature type="compositionally biased region" description="Low complexity" evidence="1">
    <location>
        <begin position="100"/>
        <end position="117"/>
    </location>
</feature>
<dbReference type="PANTHER" id="PTHR38371">
    <property type="entry name" value="RHO GTPASE-ACTIVATING PROTEIN"/>
    <property type="match status" value="1"/>
</dbReference>
<dbReference type="Proteomes" id="UP000836841">
    <property type="component" value="Chromosome 7"/>
</dbReference>
<feature type="region of interest" description="Disordered" evidence="1">
    <location>
        <begin position="545"/>
        <end position="564"/>
    </location>
</feature>
<feature type="compositionally biased region" description="Polar residues" evidence="1">
    <location>
        <begin position="178"/>
        <end position="192"/>
    </location>
</feature>
<feature type="compositionally biased region" description="Polar residues" evidence="1">
    <location>
        <begin position="119"/>
        <end position="128"/>
    </location>
</feature>
<organism evidence="2 3">
    <name type="scientific">Thlaspi arvense</name>
    <name type="common">Field penny-cress</name>
    <dbReference type="NCBI Taxonomy" id="13288"/>
    <lineage>
        <taxon>Eukaryota</taxon>
        <taxon>Viridiplantae</taxon>
        <taxon>Streptophyta</taxon>
        <taxon>Embryophyta</taxon>
        <taxon>Tracheophyta</taxon>
        <taxon>Spermatophyta</taxon>
        <taxon>Magnoliopsida</taxon>
        <taxon>eudicotyledons</taxon>
        <taxon>Gunneridae</taxon>
        <taxon>Pentapetalae</taxon>
        <taxon>rosids</taxon>
        <taxon>malvids</taxon>
        <taxon>Brassicales</taxon>
        <taxon>Brassicaceae</taxon>
        <taxon>Thlaspideae</taxon>
        <taxon>Thlaspi</taxon>
    </lineage>
</organism>
<gene>
    <name evidence="2" type="ORF">TAV2_LOCUS24202</name>
</gene>
<feature type="compositionally biased region" description="Polar residues" evidence="1">
    <location>
        <begin position="505"/>
        <end position="515"/>
    </location>
</feature>
<keyword evidence="3" id="KW-1185">Reference proteome</keyword>
<feature type="compositionally biased region" description="Polar residues" evidence="1">
    <location>
        <begin position="141"/>
        <end position="159"/>
    </location>
</feature>
<accession>A0AAU9T9Z1</accession>
<dbReference type="PANTHER" id="PTHR38371:SF1">
    <property type="entry name" value="RHO GTPASE-ACTIVATING PROTEIN"/>
    <property type="match status" value="1"/>
</dbReference>
<evidence type="ECO:0000256" key="1">
    <source>
        <dbReference type="SAM" id="MobiDB-lite"/>
    </source>
</evidence>
<reference evidence="2 3" key="1">
    <citation type="submission" date="2022-03" db="EMBL/GenBank/DDBJ databases">
        <authorList>
            <person name="Nunn A."/>
            <person name="Chopra R."/>
            <person name="Nunn A."/>
            <person name="Contreras Garrido A."/>
        </authorList>
    </citation>
    <scope>NUCLEOTIDE SEQUENCE [LARGE SCALE GENOMIC DNA]</scope>
</reference>
<proteinExistence type="predicted"/>